<organism evidence="2 3">
    <name type="scientific">Nocardioides marmorisolisilvae</name>
    <dbReference type="NCBI Taxonomy" id="1542737"/>
    <lineage>
        <taxon>Bacteria</taxon>
        <taxon>Bacillati</taxon>
        <taxon>Actinomycetota</taxon>
        <taxon>Actinomycetes</taxon>
        <taxon>Propionibacteriales</taxon>
        <taxon>Nocardioidaceae</taxon>
        <taxon>Nocardioides</taxon>
    </lineage>
</organism>
<gene>
    <name evidence="2" type="ORF">EFL95_00825</name>
</gene>
<dbReference type="AlphaFoldDB" id="A0A3N0DZH7"/>
<dbReference type="EMBL" id="RJSG01000001">
    <property type="protein sequence ID" value="RNL80961.1"/>
    <property type="molecule type" value="Genomic_DNA"/>
</dbReference>
<name>A0A3N0DZH7_9ACTN</name>
<accession>A0A3N0DZH7</accession>
<evidence type="ECO:0000256" key="1">
    <source>
        <dbReference type="SAM" id="Phobius"/>
    </source>
</evidence>
<reference evidence="2 3" key="1">
    <citation type="submission" date="2018-11" db="EMBL/GenBank/DDBJ databases">
        <authorList>
            <person name="Li F."/>
        </authorList>
    </citation>
    <scope>NUCLEOTIDE SEQUENCE [LARGE SCALE GENOMIC DNA]</scope>
    <source>
        <strain evidence="2 3">KIS18-7</strain>
    </source>
</reference>
<evidence type="ECO:0008006" key="4">
    <source>
        <dbReference type="Google" id="ProtNLM"/>
    </source>
</evidence>
<dbReference type="InterPro" id="IPR011047">
    <property type="entry name" value="Quinoprotein_ADH-like_sf"/>
</dbReference>
<keyword evidence="3" id="KW-1185">Reference proteome</keyword>
<dbReference type="SUPFAM" id="SSF50998">
    <property type="entry name" value="Quinoprotein alcohol dehydrogenase-like"/>
    <property type="match status" value="1"/>
</dbReference>
<evidence type="ECO:0000313" key="3">
    <source>
        <dbReference type="Proteomes" id="UP000277094"/>
    </source>
</evidence>
<feature type="transmembrane region" description="Helical" evidence="1">
    <location>
        <begin position="50"/>
        <end position="69"/>
    </location>
</feature>
<sequence>MNGPMNDDLTNTLNKRADDFARLGGHDLDLAQVVSRAGEIRRGRRMRASIVMAAVTVAIAVPVGVTVLGQNDTSRKPEPTPTTQAPADHSKIIMADLTPGAKPKLGVVLKGSVETQDGTVTLPSIYGDELATPQLVSAYATRDGYMLVSSDDSGNNTVRYWSQTDTTQTKTWPIDGNVVVSAEGNVAAFTQPDGTVTVVQDDGSLYFDLGKIPDPGAFTAVGVSGENCSGRSDLEDSCEVLVGTQGQIQQTWQIDAHGKTSQVYPDFQRVSDISADGDVAGIVSYTDSGACSEVETKDGAKLWESCTYRIISFSPGGEYVLAANVENDGLGDKDLTILNAKTGDVVLHLETVASSYIPQMIWEDASHVLAVVSDELSQSVQRIALNGNRTNAFPITPNPENGYAFHLVQP</sequence>
<dbReference type="RefSeq" id="WP_183406969.1">
    <property type="nucleotide sequence ID" value="NZ_RJSG01000001.1"/>
</dbReference>
<dbReference type="Proteomes" id="UP000277094">
    <property type="component" value="Unassembled WGS sequence"/>
</dbReference>
<keyword evidence="1" id="KW-0472">Membrane</keyword>
<protein>
    <recommendedName>
        <fullName evidence="4">WD40 repeat domain-containing protein</fullName>
    </recommendedName>
</protein>
<comment type="caution">
    <text evidence="2">The sequence shown here is derived from an EMBL/GenBank/DDBJ whole genome shotgun (WGS) entry which is preliminary data.</text>
</comment>
<proteinExistence type="predicted"/>
<evidence type="ECO:0000313" key="2">
    <source>
        <dbReference type="EMBL" id="RNL80961.1"/>
    </source>
</evidence>
<keyword evidence="1" id="KW-1133">Transmembrane helix</keyword>
<keyword evidence="1" id="KW-0812">Transmembrane</keyword>